<dbReference type="Proteomes" id="UP000027980">
    <property type="component" value="Chromosome"/>
</dbReference>
<reference evidence="3 4" key="1">
    <citation type="submission" date="2014-07" db="EMBL/GenBank/DDBJ databases">
        <title>Complete genome sequence of a moderately halophilic bacterium Terribacillus aidingensis MP602, isolated from Cryptomeria fortunei in Tianmu mountain in China.</title>
        <authorList>
            <person name="Wang Y."/>
            <person name="Lu P."/>
            <person name="Zhang L."/>
        </authorList>
    </citation>
    <scope>NUCLEOTIDE SEQUENCE [LARGE SCALE GENOMIC DNA]</scope>
    <source>
        <strain evidence="3 4">MP602</strain>
    </source>
</reference>
<feature type="region of interest" description="Disordered" evidence="1">
    <location>
        <begin position="25"/>
        <end position="80"/>
    </location>
</feature>
<dbReference type="RefSeq" id="WP_038561427.1">
    <property type="nucleotide sequence ID" value="NZ_CP008876.1"/>
</dbReference>
<protein>
    <submittedName>
        <fullName evidence="3">Uncharacterized protein</fullName>
    </submittedName>
</protein>
<evidence type="ECO:0000313" key="3">
    <source>
        <dbReference type="EMBL" id="AIF66837.1"/>
    </source>
</evidence>
<feature type="signal peptide" evidence="2">
    <location>
        <begin position="1"/>
        <end position="22"/>
    </location>
</feature>
<evidence type="ECO:0000256" key="2">
    <source>
        <dbReference type="SAM" id="SignalP"/>
    </source>
</evidence>
<dbReference type="KEGG" id="tap:GZ22_09435"/>
<dbReference type="OrthoDB" id="2967741at2"/>
<sequence>MFDMLQFLVPLAIAAIAFFFNAAAKKGDKENNDPRRTQPPVKNWQEKQPRTSKEQRQQKQKQVKAPELVQAEQKADELRKQATDAIQQVVGVQSASSLRSNKEDQKIAKPIRLKRPTSRQLAEQVLWSEILGEPRAKKPHRTYNKRVQ</sequence>
<proteinExistence type="predicted"/>
<feature type="compositionally biased region" description="Basic and acidic residues" evidence="1">
    <location>
        <begin position="25"/>
        <end position="36"/>
    </location>
</feature>
<dbReference type="EMBL" id="CP008876">
    <property type="protein sequence ID" value="AIF66837.1"/>
    <property type="molecule type" value="Genomic_DNA"/>
</dbReference>
<dbReference type="AlphaFoldDB" id="A0A075LLM2"/>
<accession>A0A075LLM2</accession>
<feature type="region of interest" description="Disordered" evidence="1">
    <location>
        <begin position="92"/>
        <end position="120"/>
    </location>
</feature>
<name>A0A075LLM2_9BACI</name>
<feature type="compositionally biased region" description="Basic and acidic residues" evidence="1">
    <location>
        <begin position="44"/>
        <end position="57"/>
    </location>
</feature>
<keyword evidence="2" id="KW-0732">Signal</keyword>
<organism evidence="3 4">
    <name type="scientific">Terribacillus saccharophilus</name>
    <dbReference type="NCBI Taxonomy" id="361277"/>
    <lineage>
        <taxon>Bacteria</taxon>
        <taxon>Bacillati</taxon>
        <taxon>Bacillota</taxon>
        <taxon>Bacilli</taxon>
        <taxon>Bacillales</taxon>
        <taxon>Bacillaceae</taxon>
        <taxon>Terribacillus</taxon>
    </lineage>
</organism>
<evidence type="ECO:0000313" key="4">
    <source>
        <dbReference type="Proteomes" id="UP000027980"/>
    </source>
</evidence>
<feature type="chain" id="PRO_5038813500" evidence="2">
    <location>
        <begin position="23"/>
        <end position="148"/>
    </location>
</feature>
<dbReference type="GeneID" id="34220640"/>
<gene>
    <name evidence="3" type="ORF">GZ22_09435</name>
</gene>
<evidence type="ECO:0000256" key="1">
    <source>
        <dbReference type="SAM" id="MobiDB-lite"/>
    </source>
</evidence>
<dbReference type="HOGENOM" id="CLU_1757927_0_0_9"/>